<name>A0AAV4D4E4_9GAST</name>
<protein>
    <submittedName>
        <fullName evidence="2">UDP-glucose 4-epimerase</fullName>
    </submittedName>
</protein>
<dbReference type="PANTHER" id="PTHR43725:SF32">
    <property type="entry name" value="NAD-DEPENDENT EPIMERASE_DEHYDRATASE DOMAIN-CONTAINING PROTEIN"/>
    <property type="match status" value="1"/>
</dbReference>
<evidence type="ECO:0000313" key="2">
    <source>
        <dbReference type="EMBL" id="GFO39058.1"/>
    </source>
</evidence>
<keyword evidence="3" id="KW-1185">Reference proteome</keyword>
<dbReference type="Pfam" id="PF01370">
    <property type="entry name" value="Epimerase"/>
    <property type="match status" value="1"/>
</dbReference>
<dbReference type="InterPro" id="IPR001509">
    <property type="entry name" value="Epimerase_deHydtase"/>
</dbReference>
<organism evidence="2 3">
    <name type="scientific">Plakobranchus ocellatus</name>
    <dbReference type="NCBI Taxonomy" id="259542"/>
    <lineage>
        <taxon>Eukaryota</taxon>
        <taxon>Metazoa</taxon>
        <taxon>Spiralia</taxon>
        <taxon>Lophotrochozoa</taxon>
        <taxon>Mollusca</taxon>
        <taxon>Gastropoda</taxon>
        <taxon>Heterobranchia</taxon>
        <taxon>Euthyneura</taxon>
        <taxon>Panpulmonata</taxon>
        <taxon>Sacoglossa</taxon>
        <taxon>Placobranchoidea</taxon>
        <taxon>Plakobranchidae</taxon>
        <taxon>Plakobranchus</taxon>
    </lineage>
</organism>
<dbReference type="Gene3D" id="3.40.50.720">
    <property type="entry name" value="NAD(P)-binding Rossmann-like Domain"/>
    <property type="match status" value="1"/>
</dbReference>
<dbReference type="GO" id="GO:0005996">
    <property type="term" value="P:monosaccharide metabolic process"/>
    <property type="evidence" value="ECO:0007669"/>
    <property type="project" value="TreeGrafter"/>
</dbReference>
<dbReference type="Proteomes" id="UP000735302">
    <property type="component" value="Unassembled WGS sequence"/>
</dbReference>
<sequence>MAHQSEMSKSLCFGSVCRGSLLVFLCHLVCDFWLLANPGMAMAVDVPFIPKQILIFGGNGFIGTRTSELLLQADHNLTLVSRGNWYWDSAYLVRSHVSHITCDRTTKIDRCSELTEFVQNSEGFDAVIDFSAYHPQYMEDALDLLKGKVGLYIYISTDSVYEICDKNHTEPSLETDAVRPSNSQRRAELEAGQSYANFKLACEEVLARYRSEGYGPPYVSLRLPDVVGPRDSTYRWWIYQLWMRLHEYLEKKVEVPEKYESQPMSLVYVEDVAKTIFTIVQKKSKYASSQSPEEPLIFDQAYNLALQETPTLLELLKDIREELNLTESLEIKTSKQADTIRLFPSVEMGPINIAKAEKLLDWSPTDYKTVVKETVAFYENAIKVEYFDEPRKYMMRTMESYFTSKPYDVVRGLREIYKITFGQQRDEL</sequence>
<evidence type="ECO:0000313" key="3">
    <source>
        <dbReference type="Proteomes" id="UP000735302"/>
    </source>
</evidence>
<dbReference type="InterPro" id="IPR036291">
    <property type="entry name" value="NAD(P)-bd_dom_sf"/>
</dbReference>
<accession>A0AAV4D4E4</accession>
<reference evidence="2 3" key="1">
    <citation type="journal article" date="2021" name="Elife">
        <title>Chloroplast acquisition without the gene transfer in kleptoplastic sea slugs, Plakobranchus ocellatus.</title>
        <authorList>
            <person name="Maeda T."/>
            <person name="Takahashi S."/>
            <person name="Yoshida T."/>
            <person name="Shimamura S."/>
            <person name="Takaki Y."/>
            <person name="Nagai Y."/>
            <person name="Toyoda A."/>
            <person name="Suzuki Y."/>
            <person name="Arimoto A."/>
            <person name="Ishii H."/>
            <person name="Satoh N."/>
            <person name="Nishiyama T."/>
            <person name="Hasebe M."/>
            <person name="Maruyama T."/>
            <person name="Minagawa J."/>
            <person name="Obokata J."/>
            <person name="Shigenobu S."/>
        </authorList>
    </citation>
    <scope>NUCLEOTIDE SEQUENCE [LARGE SCALE GENOMIC DNA]</scope>
</reference>
<evidence type="ECO:0000259" key="1">
    <source>
        <dbReference type="Pfam" id="PF01370"/>
    </source>
</evidence>
<dbReference type="GO" id="GO:0005829">
    <property type="term" value="C:cytosol"/>
    <property type="evidence" value="ECO:0007669"/>
    <property type="project" value="TreeGrafter"/>
</dbReference>
<proteinExistence type="predicted"/>
<dbReference type="EMBL" id="BLXT01007370">
    <property type="protein sequence ID" value="GFO39058.1"/>
    <property type="molecule type" value="Genomic_DNA"/>
</dbReference>
<comment type="caution">
    <text evidence="2">The sequence shown here is derived from an EMBL/GenBank/DDBJ whole genome shotgun (WGS) entry which is preliminary data.</text>
</comment>
<gene>
    <name evidence="2" type="ORF">PoB_006556300</name>
</gene>
<dbReference type="PANTHER" id="PTHR43725">
    <property type="entry name" value="UDP-GLUCOSE 4-EPIMERASE"/>
    <property type="match status" value="1"/>
</dbReference>
<feature type="domain" description="NAD-dependent epimerase/dehydratase" evidence="1">
    <location>
        <begin position="53"/>
        <end position="284"/>
    </location>
</feature>
<dbReference type="AlphaFoldDB" id="A0AAV4D4E4"/>
<dbReference type="SUPFAM" id="SSF51735">
    <property type="entry name" value="NAD(P)-binding Rossmann-fold domains"/>
    <property type="match status" value="1"/>
</dbReference>
<dbReference type="GO" id="GO:0003978">
    <property type="term" value="F:UDP-glucose 4-epimerase activity"/>
    <property type="evidence" value="ECO:0007669"/>
    <property type="project" value="TreeGrafter"/>
</dbReference>